<proteinExistence type="predicted"/>
<dbReference type="OrthoDB" id="9787933at2"/>
<dbReference type="Proteomes" id="UP000469159">
    <property type="component" value="Unassembled WGS sequence"/>
</dbReference>
<dbReference type="PANTHER" id="PTHR46623:SF10">
    <property type="entry name" value="CARBOXYMETHYLENEBUTENOLIDASE HOMOLOG"/>
    <property type="match status" value="1"/>
</dbReference>
<dbReference type="Pfam" id="PF01738">
    <property type="entry name" value="DLH"/>
    <property type="match status" value="1"/>
</dbReference>
<evidence type="ECO:0000259" key="1">
    <source>
        <dbReference type="Pfam" id="PF01738"/>
    </source>
</evidence>
<dbReference type="PANTHER" id="PTHR46623">
    <property type="entry name" value="CARBOXYMETHYLENEBUTENOLIDASE-RELATED"/>
    <property type="match status" value="1"/>
</dbReference>
<dbReference type="RefSeq" id="WP_160745360.1">
    <property type="nucleotide sequence ID" value="NZ_WTYK01000001.1"/>
</dbReference>
<dbReference type="InterPro" id="IPR002925">
    <property type="entry name" value="Dienelactn_hydro"/>
</dbReference>
<dbReference type="Gene3D" id="3.40.50.1820">
    <property type="entry name" value="alpha/beta hydrolase"/>
    <property type="match status" value="1"/>
</dbReference>
<dbReference type="SUPFAM" id="SSF53474">
    <property type="entry name" value="alpha/beta-Hydrolases"/>
    <property type="match status" value="1"/>
</dbReference>
<dbReference type="InterPro" id="IPR051049">
    <property type="entry name" value="Dienelactone_hydrolase-like"/>
</dbReference>
<gene>
    <name evidence="2" type="ORF">GRI75_02620</name>
</gene>
<dbReference type="PROSITE" id="PS51318">
    <property type="entry name" value="TAT"/>
    <property type="match status" value="1"/>
</dbReference>
<organism evidence="2 3">
    <name type="scientific">Croceibacterium soli</name>
    <dbReference type="NCBI Taxonomy" id="1739690"/>
    <lineage>
        <taxon>Bacteria</taxon>
        <taxon>Pseudomonadati</taxon>
        <taxon>Pseudomonadota</taxon>
        <taxon>Alphaproteobacteria</taxon>
        <taxon>Sphingomonadales</taxon>
        <taxon>Erythrobacteraceae</taxon>
        <taxon>Croceibacterium</taxon>
    </lineage>
</organism>
<dbReference type="GO" id="GO:0016787">
    <property type="term" value="F:hydrolase activity"/>
    <property type="evidence" value="ECO:0007669"/>
    <property type="project" value="UniProtKB-KW"/>
</dbReference>
<keyword evidence="3" id="KW-1185">Reference proteome</keyword>
<sequence length="289" mass="30470">MCELDQFNSAGGGLNRRQFTAVGALAAFAAACAPMESATAQGSLTENMVSFAAPGGTMDAFFVHPGEGKHPAVIVWPDIAGLRDSFKVMARRLASAGYSVLVVNPYYRDLPAPQFQDFEDFRANGGFQKVGPWREKMNADGVTETARAVVGWLDQQPAVDTTKGIGNQGYCMGGPYTIWTAAAVPSRVKAGASFHGGGLTGEDPKAPVHLFDDVADDARFLIAIAQNDDARSPADKDTLRAAAAAAGVPVEIEVYAGDHGWTVPDSPVYSEAAAERAWGRLLALYSAAL</sequence>
<comment type="caution">
    <text evidence="2">The sequence shown here is derived from an EMBL/GenBank/DDBJ whole genome shotgun (WGS) entry which is preliminary data.</text>
</comment>
<feature type="domain" description="Dienelactone hydrolase" evidence="1">
    <location>
        <begin position="58"/>
        <end position="285"/>
    </location>
</feature>
<dbReference type="InterPro" id="IPR006311">
    <property type="entry name" value="TAT_signal"/>
</dbReference>
<dbReference type="AlphaFoldDB" id="A0A6I4UNI7"/>
<keyword evidence="2" id="KW-0378">Hydrolase</keyword>
<reference evidence="2 3" key="1">
    <citation type="submission" date="2019-12" db="EMBL/GenBank/DDBJ databases">
        <title>Genomic-based taxomic classification of the family Erythrobacteraceae.</title>
        <authorList>
            <person name="Xu L."/>
        </authorList>
    </citation>
    <scope>NUCLEOTIDE SEQUENCE [LARGE SCALE GENOMIC DNA]</scope>
    <source>
        <strain evidence="2 3">MCCC 1K02066</strain>
    </source>
</reference>
<accession>A0A6I4UNI7</accession>
<dbReference type="InterPro" id="IPR029058">
    <property type="entry name" value="AB_hydrolase_fold"/>
</dbReference>
<name>A0A6I4UNI7_9SPHN</name>
<evidence type="ECO:0000313" key="2">
    <source>
        <dbReference type="EMBL" id="MXP40540.1"/>
    </source>
</evidence>
<protein>
    <submittedName>
        <fullName evidence="2">Dienelactone hydrolase family protein</fullName>
    </submittedName>
</protein>
<evidence type="ECO:0000313" key="3">
    <source>
        <dbReference type="Proteomes" id="UP000469159"/>
    </source>
</evidence>
<dbReference type="EMBL" id="WTYK01000001">
    <property type="protein sequence ID" value="MXP40540.1"/>
    <property type="molecule type" value="Genomic_DNA"/>
</dbReference>